<organism evidence="1 2">
    <name type="scientific">Taxus chinensis</name>
    <name type="common">Chinese yew</name>
    <name type="synonym">Taxus wallichiana var. chinensis</name>
    <dbReference type="NCBI Taxonomy" id="29808"/>
    <lineage>
        <taxon>Eukaryota</taxon>
        <taxon>Viridiplantae</taxon>
        <taxon>Streptophyta</taxon>
        <taxon>Embryophyta</taxon>
        <taxon>Tracheophyta</taxon>
        <taxon>Spermatophyta</taxon>
        <taxon>Pinopsida</taxon>
        <taxon>Pinidae</taxon>
        <taxon>Conifers II</taxon>
        <taxon>Cupressales</taxon>
        <taxon>Taxaceae</taxon>
        <taxon>Taxus</taxon>
    </lineage>
</organism>
<dbReference type="Proteomes" id="UP000824469">
    <property type="component" value="Unassembled WGS sequence"/>
</dbReference>
<protein>
    <submittedName>
        <fullName evidence="1">Uncharacterized protein</fullName>
    </submittedName>
</protein>
<evidence type="ECO:0000313" key="2">
    <source>
        <dbReference type="Proteomes" id="UP000824469"/>
    </source>
</evidence>
<keyword evidence="2" id="KW-1185">Reference proteome</keyword>
<sequence>KDWIHNDVFVDDISTILMRERRLKEVTQEGPTDNVAGQFITAAKHGGITSIFGPSKVPCMRSITTLKKLNDTTK</sequence>
<reference evidence="1 2" key="1">
    <citation type="journal article" date="2021" name="Nat. Plants">
        <title>The Taxus genome provides insights into paclitaxel biosynthesis.</title>
        <authorList>
            <person name="Xiong X."/>
            <person name="Gou J."/>
            <person name="Liao Q."/>
            <person name="Li Y."/>
            <person name="Zhou Q."/>
            <person name="Bi G."/>
            <person name="Li C."/>
            <person name="Du R."/>
            <person name="Wang X."/>
            <person name="Sun T."/>
            <person name="Guo L."/>
            <person name="Liang H."/>
            <person name="Lu P."/>
            <person name="Wu Y."/>
            <person name="Zhang Z."/>
            <person name="Ro D.K."/>
            <person name="Shang Y."/>
            <person name="Huang S."/>
            <person name="Yan J."/>
        </authorList>
    </citation>
    <scope>NUCLEOTIDE SEQUENCE [LARGE SCALE GENOMIC DNA]</scope>
    <source>
        <strain evidence="1">Ta-2019</strain>
    </source>
</reference>
<comment type="caution">
    <text evidence="1">The sequence shown here is derived from an EMBL/GenBank/DDBJ whole genome shotgun (WGS) entry which is preliminary data.</text>
</comment>
<proteinExistence type="predicted"/>
<feature type="non-terminal residue" evidence="1">
    <location>
        <position position="1"/>
    </location>
</feature>
<dbReference type="AlphaFoldDB" id="A0AA38GQC0"/>
<evidence type="ECO:0000313" key="1">
    <source>
        <dbReference type="EMBL" id="KAH9327639.1"/>
    </source>
</evidence>
<gene>
    <name evidence="1" type="ORF">KI387_007817</name>
</gene>
<dbReference type="EMBL" id="JAHRHJ020000002">
    <property type="protein sequence ID" value="KAH9327639.1"/>
    <property type="molecule type" value="Genomic_DNA"/>
</dbReference>
<accession>A0AA38GQC0</accession>
<feature type="non-terminal residue" evidence="1">
    <location>
        <position position="74"/>
    </location>
</feature>
<name>A0AA38GQC0_TAXCH</name>